<dbReference type="CDD" id="cd06267">
    <property type="entry name" value="PBP1_LacI_sugar_binding-like"/>
    <property type="match status" value="1"/>
</dbReference>
<dbReference type="InterPro" id="IPR036388">
    <property type="entry name" value="WH-like_DNA-bd_sf"/>
</dbReference>
<comment type="caution">
    <text evidence="6">The sequence shown here is derived from an EMBL/GenBank/DDBJ whole genome shotgun (WGS) entry which is preliminary data.</text>
</comment>
<dbReference type="SUPFAM" id="SSF53822">
    <property type="entry name" value="Periplasmic binding protein-like I"/>
    <property type="match status" value="1"/>
</dbReference>
<feature type="domain" description="HTH deoR-type" evidence="5">
    <location>
        <begin position="10"/>
        <end position="65"/>
    </location>
</feature>
<proteinExistence type="predicted"/>
<name>A0A7Z8NS25_9CELL</name>
<evidence type="ECO:0000259" key="5">
    <source>
        <dbReference type="PROSITE" id="PS51000"/>
    </source>
</evidence>
<dbReference type="GO" id="GO:0000976">
    <property type="term" value="F:transcription cis-regulatory region binding"/>
    <property type="evidence" value="ECO:0007669"/>
    <property type="project" value="TreeGrafter"/>
</dbReference>
<dbReference type="SUPFAM" id="SSF46785">
    <property type="entry name" value="Winged helix' DNA-binding domain"/>
    <property type="match status" value="1"/>
</dbReference>
<dbReference type="InterPro" id="IPR028082">
    <property type="entry name" value="Peripla_BP_I"/>
</dbReference>
<feature type="compositionally biased region" description="Gly residues" evidence="4">
    <location>
        <begin position="68"/>
        <end position="84"/>
    </location>
</feature>
<dbReference type="EMBL" id="SZYE01000091">
    <property type="protein sequence ID" value="TKR23316.1"/>
    <property type="molecule type" value="Genomic_DNA"/>
</dbReference>
<evidence type="ECO:0000256" key="3">
    <source>
        <dbReference type="ARBA" id="ARBA00023163"/>
    </source>
</evidence>
<keyword evidence="1" id="KW-0805">Transcription regulation</keyword>
<dbReference type="PRINTS" id="PR00037">
    <property type="entry name" value="HTHLACR"/>
</dbReference>
<organism evidence="6 7">
    <name type="scientific">Cellulomonas hominis</name>
    <dbReference type="NCBI Taxonomy" id="156981"/>
    <lineage>
        <taxon>Bacteria</taxon>
        <taxon>Bacillati</taxon>
        <taxon>Actinomycetota</taxon>
        <taxon>Actinomycetes</taxon>
        <taxon>Micrococcales</taxon>
        <taxon>Cellulomonadaceae</taxon>
        <taxon>Cellulomonas</taxon>
    </lineage>
</organism>
<accession>A0A7Z8NS25</accession>
<dbReference type="Proteomes" id="UP000308121">
    <property type="component" value="Unassembled WGS sequence"/>
</dbReference>
<dbReference type="InterPro" id="IPR001034">
    <property type="entry name" value="DeoR_HTH"/>
</dbReference>
<evidence type="ECO:0000256" key="2">
    <source>
        <dbReference type="ARBA" id="ARBA00023125"/>
    </source>
</evidence>
<dbReference type="RefSeq" id="WP_154729884.1">
    <property type="nucleotide sequence ID" value="NZ_SZYE01000091.1"/>
</dbReference>
<dbReference type="Gene3D" id="3.40.50.2300">
    <property type="match status" value="2"/>
</dbReference>
<dbReference type="AlphaFoldDB" id="A0A7Z8NS25"/>
<feature type="compositionally biased region" description="Low complexity" evidence="4">
    <location>
        <begin position="85"/>
        <end position="96"/>
    </location>
</feature>
<dbReference type="PROSITE" id="PS51000">
    <property type="entry name" value="HTH_DEOR_2"/>
    <property type="match status" value="1"/>
</dbReference>
<sequence length="393" mass="40567">MADGTSRHLGASRRAQVLDALRRRGTVRVSDLAVELDVTPVTVRRDIARLVSEGVARRVHGGATLVPGGPGAGSAGGGPAGGDPAGVPGPAAATVPNRGTTPDAEVAPRAGTLGMLVPSLDYYWPEVARGAEDRAAESGLRVRLRGSSYDSEDERPQLERLLSAGDGARALLVAPALDSPHAADVLDWLDGLCLPVVLVERTARARDGHGALESVVTDHGLGAETAVQHLAALGHRRVGVALSSHSPHAADLRAGWARAVAELGLAPDAVDVDLPDRRAADWQDSVEHVVESALRTGTTALLVHSDPEAMGIVQHCEERGIPVPGALSVVAYDDEVAALFSPALTAVRPPRAFVGRAAVDLAVARLADPGRPVHRVVVSPSLVVRDSTAAPAS</sequence>
<dbReference type="PANTHER" id="PTHR30146">
    <property type="entry name" value="LACI-RELATED TRANSCRIPTIONAL REPRESSOR"/>
    <property type="match status" value="1"/>
</dbReference>
<keyword evidence="3" id="KW-0804">Transcription</keyword>
<dbReference type="Pfam" id="PF13377">
    <property type="entry name" value="Peripla_BP_3"/>
    <property type="match status" value="1"/>
</dbReference>
<keyword evidence="2" id="KW-0238">DNA-binding</keyword>
<gene>
    <name evidence="6" type="ORF">FA014_11845</name>
</gene>
<dbReference type="SMART" id="SM00420">
    <property type="entry name" value="HTH_DEOR"/>
    <property type="match status" value="1"/>
</dbReference>
<dbReference type="InterPro" id="IPR036390">
    <property type="entry name" value="WH_DNA-bd_sf"/>
</dbReference>
<evidence type="ECO:0000256" key="4">
    <source>
        <dbReference type="SAM" id="MobiDB-lite"/>
    </source>
</evidence>
<dbReference type="Pfam" id="PF08220">
    <property type="entry name" value="HTH_DeoR"/>
    <property type="match status" value="1"/>
</dbReference>
<dbReference type="Gene3D" id="1.10.10.10">
    <property type="entry name" value="Winged helix-like DNA-binding domain superfamily/Winged helix DNA-binding domain"/>
    <property type="match status" value="1"/>
</dbReference>
<feature type="region of interest" description="Disordered" evidence="4">
    <location>
        <begin position="61"/>
        <end position="106"/>
    </location>
</feature>
<dbReference type="GO" id="GO:0003700">
    <property type="term" value="F:DNA-binding transcription factor activity"/>
    <property type="evidence" value="ECO:0007669"/>
    <property type="project" value="InterPro"/>
</dbReference>
<reference evidence="6 7" key="1">
    <citation type="submission" date="2019-05" db="EMBL/GenBank/DDBJ databases">
        <title>Genome sequence of Cellulomonas hominis strain CS1.</title>
        <authorList>
            <person name="Belmont J."/>
            <person name="Maclea K.S."/>
        </authorList>
    </citation>
    <scope>NUCLEOTIDE SEQUENCE [LARGE SCALE GENOMIC DNA]</scope>
    <source>
        <strain evidence="6 7">CS1</strain>
    </source>
</reference>
<evidence type="ECO:0000313" key="7">
    <source>
        <dbReference type="Proteomes" id="UP000308121"/>
    </source>
</evidence>
<evidence type="ECO:0000313" key="6">
    <source>
        <dbReference type="EMBL" id="TKR23316.1"/>
    </source>
</evidence>
<dbReference type="InterPro" id="IPR046335">
    <property type="entry name" value="LacI/GalR-like_sensor"/>
</dbReference>
<dbReference type="PROSITE" id="PS00894">
    <property type="entry name" value="HTH_DEOR_1"/>
    <property type="match status" value="1"/>
</dbReference>
<protein>
    <submittedName>
        <fullName evidence="6">DeoR family transcriptional regulator</fullName>
    </submittedName>
</protein>
<dbReference type="PANTHER" id="PTHR30146:SF155">
    <property type="entry name" value="ALANINE RACEMASE"/>
    <property type="match status" value="1"/>
</dbReference>
<evidence type="ECO:0000256" key="1">
    <source>
        <dbReference type="ARBA" id="ARBA00023015"/>
    </source>
</evidence>
<dbReference type="InterPro" id="IPR018356">
    <property type="entry name" value="Tscrpt_reg_HTH_DeoR_CS"/>
</dbReference>
<dbReference type="OrthoDB" id="3252280at2"/>